<name>A0A381WR81_9ZZZZ</name>
<sequence>MKQFFAIGLLMIAATAQAASHYQILTSTKRDTHAESWQLTSSDFPSYNGNVRWSINKRTLHGGKQEGVDLVEVDNGRLQFRVIPTRGMSVLDVTLGDVRLGWNSPVKEVVHPSYI</sequence>
<accession>A0A381WR81</accession>
<reference evidence="1" key="1">
    <citation type="submission" date="2018-05" db="EMBL/GenBank/DDBJ databases">
        <authorList>
            <person name="Lanie J.A."/>
            <person name="Ng W.-L."/>
            <person name="Kazmierczak K.M."/>
            <person name="Andrzejewski T.M."/>
            <person name="Davidsen T.M."/>
            <person name="Wayne K.J."/>
            <person name="Tettelin H."/>
            <person name="Glass J.I."/>
            <person name="Rusch D."/>
            <person name="Podicherti R."/>
            <person name="Tsui H.-C.T."/>
            <person name="Winkler M.E."/>
        </authorList>
    </citation>
    <scope>NUCLEOTIDE SEQUENCE</scope>
</reference>
<dbReference type="Pfam" id="PF14486">
    <property type="entry name" value="DUF4432"/>
    <property type="match status" value="1"/>
</dbReference>
<dbReference type="AlphaFoldDB" id="A0A381WR81"/>
<evidence type="ECO:0000313" key="1">
    <source>
        <dbReference type="EMBL" id="SVA54748.1"/>
    </source>
</evidence>
<dbReference type="InterPro" id="IPR027839">
    <property type="entry name" value="DUF4432"/>
</dbReference>
<dbReference type="InterPro" id="IPR014718">
    <property type="entry name" value="GH-type_carb-bd"/>
</dbReference>
<organism evidence="1">
    <name type="scientific">marine metagenome</name>
    <dbReference type="NCBI Taxonomy" id="408172"/>
    <lineage>
        <taxon>unclassified sequences</taxon>
        <taxon>metagenomes</taxon>
        <taxon>ecological metagenomes</taxon>
    </lineage>
</organism>
<protein>
    <submittedName>
        <fullName evidence="1">Uncharacterized protein</fullName>
    </submittedName>
</protein>
<proteinExistence type="predicted"/>
<dbReference type="Gene3D" id="2.70.98.10">
    <property type="match status" value="1"/>
</dbReference>
<dbReference type="GO" id="GO:0030246">
    <property type="term" value="F:carbohydrate binding"/>
    <property type="evidence" value="ECO:0007669"/>
    <property type="project" value="InterPro"/>
</dbReference>
<dbReference type="EMBL" id="UINC01012549">
    <property type="protein sequence ID" value="SVA54748.1"/>
    <property type="molecule type" value="Genomic_DNA"/>
</dbReference>
<gene>
    <name evidence="1" type="ORF">METZ01_LOCUS107602</name>
</gene>
<feature type="non-terminal residue" evidence="1">
    <location>
        <position position="115"/>
    </location>
</feature>